<organism evidence="1 2">
    <name type="scientific">Eumeta variegata</name>
    <name type="common">Bagworm moth</name>
    <name type="synonym">Eumeta japonica</name>
    <dbReference type="NCBI Taxonomy" id="151549"/>
    <lineage>
        <taxon>Eukaryota</taxon>
        <taxon>Metazoa</taxon>
        <taxon>Ecdysozoa</taxon>
        <taxon>Arthropoda</taxon>
        <taxon>Hexapoda</taxon>
        <taxon>Insecta</taxon>
        <taxon>Pterygota</taxon>
        <taxon>Neoptera</taxon>
        <taxon>Endopterygota</taxon>
        <taxon>Lepidoptera</taxon>
        <taxon>Glossata</taxon>
        <taxon>Ditrysia</taxon>
        <taxon>Tineoidea</taxon>
        <taxon>Psychidae</taxon>
        <taxon>Oiketicinae</taxon>
        <taxon>Eumeta</taxon>
    </lineage>
</organism>
<proteinExistence type="predicted"/>
<comment type="caution">
    <text evidence="1">The sequence shown here is derived from an EMBL/GenBank/DDBJ whole genome shotgun (WGS) entry which is preliminary data.</text>
</comment>
<dbReference type="EMBL" id="BGZK01000133">
    <property type="protein sequence ID" value="GBP21838.1"/>
    <property type="molecule type" value="Genomic_DNA"/>
</dbReference>
<sequence>MILDADELCKMVRSFCLVVISSKVVTEGQRENKQLMDIRWRRSGVEKPRCDPPCATRAQRERPRTHACVRGLHVAGGPSVDTLVSTAAFTAERRVIPSIKALFSGPLLVKEEPTESLLCYYIINVSRDQDLDQNQISSDEESEDAAFIDDCVLDSASTVNVGYIQNIQRALKEIRA</sequence>
<dbReference type="Proteomes" id="UP000299102">
    <property type="component" value="Unassembled WGS sequence"/>
</dbReference>
<protein>
    <submittedName>
        <fullName evidence="1">Uncharacterized protein</fullName>
    </submittedName>
</protein>
<keyword evidence="2" id="KW-1185">Reference proteome</keyword>
<evidence type="ECO:0000313" key="2">
    <source>
        <dbReference type="Proteomes" id="UP000299102"/>
    </source>
</evidence>
<evidence type="ECO:0000313" key="1">
    <source>
        <dbReference type="EMBL" id="GBP21838.1"/>
    </source>
</evidence>
<dbReference type="AlphaFoldDB" id="A0A4C1U6C7"/>
<gene>
    <name evidence="1" type="ORF">EVAR_6810_1</name>
</gene>
<name>A0A4C1U6C7_EUMVA</name>
<accession>A0A4C1U6C7</accession>
<reference evidence="1 2" key="1">
    <citation type="journal article" date="2019" name="Commun. Biol.">
        <title>The bagworm genome reveals a unique fibroin gene that provides high tensile strength.</title>
        <authorList>
            <person name="Kono N."/>
            <person name="Nakamura H."/>
            <person name="Ohtoshi R."/>
            <person name="Tomita M."/>
            <person name="Numata K."/>
            <person name="Arakawa K."/>
        </authorList>
    </citation>
    <scope>NUCLEOTIDE SEQUENCE [LARGE SCALE GENOMIC DNA]</scope>
</reference>